<feature type="compositionally biased region" description="Polar residues" evidence="1">
    <location>
        <begin position="87"/>
        <end position="96"/>
    </location>
</feature>
<organism evidence="3 4">
    <name type="scientific">Clupea harengus</name>
    <name type="common">Atlantic herring</name>
    <dbReference type="NCBI Taxonomy" id="7950"/>
    <lineage>
        <taxon>Eukaryota</taxon>
        <taxon>Metazoa</taxon>
        <taxon>Chordata</taxon>
        <taxon>Craniata</taxon>
        <taxon>Vertebrata</taxon>
        <taxon>Euteleostomi</taxon>
        <taxon>Actinopterygii</taxon>
        <taxon>Neopterygii</taxon>
        <taxon>Teleostei</taxon>
        <taxon>Clupei</taxon>
        <taxon>Clupeiformes</taxon>
        <taxon>Clupeoidei</taxon>
        <taxon>Clupeidae</taxon>
        <taxon>Clupea</taxon>
    </lineage>
</organism>
<dbReference type="AlphaFoldDB" id="A0A6P8GIA7"/>
<dbReference type="Pfam" id="PF01426">
    <property type="entry name" value="BAH"/>
    <property type="match status" value="1"/>
</dbReference>
<evidence type="ECO:0000313" key="4">
    <source>
        <dbReference type="RefSeq" id="XP_031437121.1"/>
    </source>
</evidence>
<feature type="compositionally biased region" description="Polar residues" evidence="1">
    <location>
        <begin position="410"/>
        <end position="491"/>
    </location>
</feature>
<dbReference type="Proteomes" id="UP000515152">
    <property type="component" value="Chromosome 15"/>
</dbReference>
<name>A0A6P8GIA7_CLUHA</name>
<dbReference type="InterPro" id="IPR043151">
    <property type="entry name" value="BAH_sf"/>
</dbReference>
<evidence type="ECO:0000256" key="1">
    <source>
        <dbReference type="SAM" id="MobiDB-lite"/>
    </source>
</evidence>
<proteinExistence type="predicted"/>
<feature type="compositionally biased region" description="Low complexity" evidence="1">
    <location>
        <begin position="340"/>
        <end position="350"/>
    </location>
</feature>
<dbReference type="PROSITE" id="PS51038">
    <property type="entry name" value="BAH"/>
    <property type="match status" value="1"/>
</dbReference>
<feature type="region of interest" description="Disordered" evidence="1">
    <location>
        <begin position="809"/>
        <end position="829"/>
    </location>
</feature>
<feature type="region of interest" description="Disordered" evidence="1">
    <location>
        <begin position="388"/>
        <end position="539"/>
    </location>
</feature>
<feature type="domain" description="BAH" evidence="2">
    <location>
        <begin position="940"/>
        <end position="1092"/>
    </location>
</feature>
<dbReference type="GO" id="GO:0005677">
    <property type="term" value="C:chromatin silencing complex"/>
    <property type="evidence" value="ECO:0007669"/>
    <property type="project" value="TreeGrafter"/>
</dbReference>
<feature type="compositionally biased region" description="Polar residues" evidence="1">
    <location>
        <begin position="150"/>
        <end position="258"/>
    </location>
</feature>
<dbReference type="GO" id="GO:0003682">
    <property type="term" value="F:chromatin binding"/>
    <property type="evidence" value="ECO:0007669"/>
    <property type="project" value="InterPro"/>
</dbReference>
<dbReference type="RefSeq" id="XP_031437121.1">
    <property type="nucleotide sequence ID" value="XM_031581261.2"/>
</dbReference>
<feature type="compositionally biased region" description="Low complexity" evidence="1">
    <location>
        <begin position="518"/>
        <end position="539"/>
    </location>
</feature>
<keyword evidence="3" id="KW-1185">Reference proteome</keyword>
<feature type="compositionally biased region" description="Basic and acidic residues" evidence="1">
    <location>
        <begin position="27"/>
        <end position="46"/>
    </location>
</feature>
<dbReference type="SMART" id="SM00439">
    <property type="entry name" value="BAH"/>
    <property type="match status" value="1"/>
</dbReference>
<feature type="compositionally biased region" description="Basic and acidic residues" evidence="1">
    <location>
        <begin position="55"/>
        <end position="70"/>
    </location>
</feature>
<reference evidence="4" key="1">
    <citation type="submission" date="2025-08" db="UniProtKB">
        <authorList>
            <consortium name="RefSeq"/>
        </authorList>
    </citation>
    <scope>IDENTIFICATION</scope>
</reference>
<dbReference type="GO" id="GO:0000976">
    <property type="term" value="F:transcription cis-regulatory region binding"/>
    <property type="evidence" value="ECO:0007669"/>
    <property type="project" value="TreeGrafter"/>
</dbReference>
<dbReference type="InterPro" id="IPR001025">
    <property type="entry name" value="BAH_dom"/>
</dbReference>
<dbReference type="KEGG" id="char:105902103"/>
<feature type="region of interest" description="Disordered" evidence="1">
    <location>
        <begin position="862"/>
        <end position="895"/>
    </location>
</feature>
<evidence type="ECO:0000259" key="2">
    <source>
        <dbReference type="PROSITE" id="PS51038"/>
    </source>
</evidence>
<accession>A0A6P8GIA7</accession>
<dbReference type="OrthoDB" id="1922186at2759"/>
<dbReference type="GO" id="GO:0031507">
    <property type="term" value="P:heterochromatin formation"/>
    <property type="evidence" value="ECO:0007669"/>
    <property type="project" value="TreeGrafter"/>
</dbReference>
<dbReference type="PANTHER" id="PTHR46576">
    <property type="entry name" value="BROMO ADJACENT HOMOLOGY DOMAIN-CONTAINING 1 PROTEIN"/>
    <property type="match status" value="1"/>
</dbReference>
<feature type="region of interest" description="Disordered" evidence="1">
    <location>
        <begin position="1"/>
        <end position="363"/>
    </location>
</feature>
<feature type="compositionally biased region" description="Basic residues" evidence="1">
    <location>
        <begin position="99"/>
        <end position="123"/>
    </location>
</feature>
<dbReference type="PANTHER" id="PTHR46576:SF1">
    <property type="entry name" value="BROMO ADJACENT HOMOLOGY DOMAIN-CONTAINING 1 PROTEIN"/>
    <property type="match status" value="1"/>
</dbReference>
<dbReference type="Gene3D" id="2.30.30.490">
    <property type="match status" value="1"/>
</dbReference>
<evidence type="ECO:0000313" key="3">
    <source>
        <dbReference type="Proteomes" id="UP000515152"/>
    </source>
</evidence>
<gene>
    <name evidence="4" type="primary">LOC105902103</name>
</gene>
<dbReference type="InterPro" id="IPR053032">
    <property type="entry name" value="BAH_domain-containing"/>
</dbReference>
<feature type="compositionally biased region" description="Low complexity" evidence="1">
    <location>
        <begin position="124"/>
        <end position="146"/>
    </location>
</feature>
<dbReference type="GO" id="GO:0045892">
    <property type="term" value="P:negative regulation of DNA-templated transcription"/>
    <property type="evidence" value="ECO:0007669"/>
    <property type="project" value="TreeGrafter"/>
</dbReference>
<dbReference type="GeneID" id="105902103"/>
<feature type="compositionally biased region" description="Basic and acidic residues" evidence="1">
    <location>
        <begin position="809"/>
        <end position="818"/>
    </location>
</feature>
<dbReference type="CDD" id="cd04714">
    <property type="entry name" value="BAH_BAHCC1"/>
    <property type="match status" value="1"/>
</dbReference>
<protein>
    <submittedName>
        <fullName evidence="4">Uncharacterized protein LOC105902103</fullName>
    </submittedName>
</protein>
<sequence length="1093" mass="116994">MTHARQKGSLSRCHSVGRDQGGTRGRPRGETMGRAWPERFLKEAGAKRGMAKKGQSKEPKEVKGEVDRKHYPLRGRGGTLEEGLLSNPVQKLSRGQASGRRKKAQSGRARRGTSSRRARRGKSSTKSSDSEPSGSTSKASKTTSAAQDQGAGQVSFKTTSGQVSSKTTSGQVSSKTTSGQVSSKTTSGQVSSKTTSGQVSSKTTSGQVSSKTTSGQVSSKTTSGQVSSKTTSGQVSSKTTSGQVSSKTTSGQVSSKTTSAALLPPPKSPKRARRKDLLEGNVPPPQRHLLEGNVPPPQRHLPEGNATPLQRHLLEGNATPLQHQLLRTPPLESLRRAKAPKQQQQQQQQQKKPKATEKDVVDLSLWAPTPRRLAGLNAAALLRLTSSSATSKQRVKTDGSCATSKHRVQTDSSSATSKQRVKTDSSCATSKQRVKTDSSCATSKQRVQTDSSSATSKQRVQTDSSCATSKQRVKTDSSCATSKTDSRSSGASAGRKVANTKTDAPAAKKQLEPAGWKASSAVSPGSALSPGSGSPAVSPGSGYLSCKKGGFESSPNWGGAVEDPHLNKPGYQSGRVPEYPLKQVKEEQVEAELSPYCCCGPPGTALDYCCHRPPGTGTPPGTAMDYCCHRPPGTGTPPGTALDYCCHRLGLFLRQQPAAYPDAEEGPFAPVKQECLVPAPPPPSLAHPSLALSAHHPCLCADHCFPSYYVHMAHPRAPQLAALGSRPLPYGPPAHCSGPVSGSKLLVPGIGHSSGIHHPPFCTSVRSPCYSEACRVSPYTYRALQPVATRGCSFSTGCSRCRQEIKTEGYSTPRREHSPSLLQAPPAVPHSGCPLPRVTTPTSMVPHPLSPLSERRLGEAGVGLGRACPQGGTPSNGSLPARRPRLALKQQAPERKKVIRRRATNGWRPLGVPVEKEVFVVGEDEPVLRQCFEGVQREGEEIRVRDTVLLRSGPRKKSLPYVAKISALWEDPKTGELMMSLFWYYRPEHTQGGRDPSMHCENEIFASKHQDVNSVACIEDKCYVLPLAQYCRYCALVKRGTEGVPVGLPLVPCPADTAPPPHRRVPPDVEPELVHLCRHVYDFRYGRILKNLQ</sequence>